<accession>A0AAU2JJF8</accession>
<dbReference type="CDD" id="cd00093">
    <property type="entry name" value="HTH_XRE"/>
    <property type="match status" value="1"/>
</dbReference>
<proteinExistence type="predicted"/>
<organism evidence="2">
    <name type="scientific">Streptomyces sp. NBC_00049</name>
    <dbReference type="NCBI Taxonomy" id="2903617"/>
    <lineage>
        <taxon>Bacteria</taxon>
        <taxon>Bacillati</taxon>
        <taxon>Actinomycetota</taxon>
        <taxon>Actinomycetes</taxon>
        <taxon>Kitasatosporales</taxon>
        <taxon>Streptomycetaceae</taxon>
        <taxon>Streptomyces</taxon>
    </lineage>
</organism>
<dbReference type="InterPro" id="IPR010982">
    <property type="entry name" value="Lambda_DNA-bd_dom_sf"/>
</dbReference>
<dbReference type="InterPro" id="IPR001387">
    <property type="entry name" value="Cro/C1-type_HTH"/>
</dbReference>
<evidence type="ECO:0000313" key="2">
    <source>
        <dbReference type="EMBL" id="WTU71921.1"/>
    </source>
</evidence>
<dbReference type="GO" id="GO:0003677">
    <property type="term" value="F:DNA binding"/>
    <property type="evidence" value="ECO:0007669"/>
    <property type="project" value="InterPro"/>
</dbReference>
<name>A0AAU2JJF8_9ACTN</name>
<evidence type="ECO:0000259" key="1">
    <source>
        <dbReference type="SMART" id="SM00530"/>
    </source>
</evidence>
<feature type="domain" description="HTH cro/C1-type" evidence="1">
    <location>
        <begin position="77"/>
        <end position="133"/>
    </location>
</feature>
<reference evidence="2" key="1">
    <citation type="submission" date="2022-10" db="EMBL/GenBank/DDBJ databases">
        <title>The complete genomes of actinobacterial strains from the NBC collection.</title>
        <authorList>
            <person name="Joergensen T.S."/>
            <person name="Alvarez Arevalo M."/>
            <person name="Sterndorff E.B."/>
            <person name="Faurdal D."/>
            <person name="Vuksanovic O."/>
            <person name="Mourched A.-S."/>
            <person name="Charusanti P."/>
            <person name="Shaw S."/>
            <person name="Blin K."/>
            <person name="Weber T."/>
        </authorList>
    </citation>
    <scope>NUCLEOTIDE SEQUENCE</scope>
    <source>
        <strain evidence="2">NBC_00049</strain>
    </source>
</reference>
<dbReference type="SUPFAM" id="SSF47413">
    <property type="entry name" value="lambda repressor-like DNA-binding domains"/>
    <property type="match status" value="1"/>
</dbReference>
<feature type="domain" description="HTH cro/C1-type" evidence="1">
    <location>
        <begin position="10"/>
        <end position="70"/>
    </location>
</feature>
<dbReference type="EMBL" id="CP108264">
    <property type="protein sequence ID" value="WTU71921.1"/>
    <property type="molecule type" value="Genomic_DNA"/>
</dbReference>
<dbReference type="SMART" id="SM00530">
    <property type="entry name" value="HTH_XRE"/>
    <property type="match status" value="2"/>
</dbReference>
<sequence length="240" mass="26643">MYSTPFSPAEARSARARMGWTPAQVAHSMAACGVPVHPGLVLAWEEGARVPDDRQLFSLADVLWCDATTLMGIEPRTLAEHRLARRLTVERLAYRIGMDPSEYRAAEAAEDWHGDAWQTRALVEALGLSLRKLIGIMGRQEELAEHLRAAVGGRWKGYVDPVAEIVVVDATSVGDALRTMHAEFARFSERYMGHLVARNGDARLKEIATERAAYLRRLVDHFWELIGEEGDAAPFPLGGR</sequence>
<dbReference type="AlphaFoldDB" id="A0AAU2JJF8"/>
<gene>
    <name evidence="2" type="ORF">OG327_00440</name>
</gene>
<protein>
    <submittedName>
        <fullName evidence="2">Transcriptional regulator</fullName>
    </submittedName>
</protein>